<dbReference type="Pfam" id="PF22157">
    <property type="entry name" value="SupH-like_C"/>
    <property type="match status" value="1"/>
</dbReference>
<reference evidence="3" key="1">
    <citation type="submission" date="2020-12" db="EMBL/GenBank/DDBJ databases">
        <title>Sanguibacter suaedae sp. nov., isolated from Suaeda aralocaspica.</title>
        <authorList>
            <person name="Ma Q."/>
        </authorList>
    </citation>
    <scope>NUCLEOTIDE SEQUENCE</scope>
    <source>
        <strain evidence="3">YZGR15</strain>
    </source>
</reference>
<evidence type="ECO:0000313" key="3">
    <source>
        <dbReference type="EMBL" id="MBI9113570.1"/>
    </source>
</evidence>
<dbReference type="GO" id="GO:0005975">
    <property type="term" value="P:carbohydrate metabolic process"/>
    <property type="evidence" value="ECO:0007669"/>
    <property type="project" value="InterPro"/>
</dbReference>
<dbReference type="SUPFAM" id="SSF51445">
    <property type="entry name" value="(Trans)glycosidases"/>
    <property type="match status" value="1"/>
</dbReference>
<name>A0A934I7D7_9MICO</name>
<dbReference type="InterPro" id="IPR045857">
    <property type="entry name" value="O16G_dom_2"/>
</dbReference>
<evidence type="ECO:0000256" key="1">
    <source>
        <dbReference type="SAM" id="MobiDB-lite"/>
    </source>
</evidence>
<dbReference type="Gene3D" id="3.20.20.80">
    <property type="entry name" value="Glycosidases"/>
    <property type="match status" value="1"/>
</dbReference>
<accession>A0A934I7D7</accession>
<proteinExistence type="predicted"/>
<protein>
    <submittedName>
        <fullName evidence="3">Alpha-amylase family protein</fullName>
    </submittedName>
</protein>
<evidence type="ECO:0000313" key="4">
    <source>
        <dbReference type="Proteomes" id="UP000602087"/>
    </source>
</evidence>
<dbReference type="RefSeq" id="WP_198732134.1">
    <property type="nucleotide sequence ID" value="NZ_JAEINH010000001.1"/>
</dbReference>
<feature type="region of interest" description="Disordered" evidence="1">
    <location>
        <begin position="213"/>
        <end position="241"/>
    </location>
</feature>
<dbReference type="Gene3D" id="3.90.400.10">
    <property type="entry name" value="Oligo-1,6-glucosidase, Domain 2"/>
    <property type="match status" value="1"/>
</dbReference>
<dbReference type="Proteomes" id="UP000602087">
    <property type="component" value="Unassembled WGS sequence"/>
</dbReference>
<evidence type="ECO:0000259" key="2">
    <source>
        <dbReference type="SMART" id="SM00642"/>
    </source>
</evidence>
<dbReference type="PANTHER" id="PTHR10357">
    <property type="entry name" value="ALPHA-AMYLASE FAMILY MEMBER"/>
    <property type="match status" value="1"/>
</dbReference>
<organism evidence="3 4">
    <name type="scientific">Sanguibacter suaedae</name>
    <dbReference type="NCBI Taxonomy" id="2795737"/>
    <lineage>
        <taxon>Bacteria</taxon>
        <taxon>Bacillati</taxon>
        <taxon>Actinomycetota</taxon>
        <taxon>Actinomycetes</taxon>
        <taxon>Micrococcales</taxon>
        <taxon>Sanguibacteraceae</taxon>
        <taxon>Sanguibacter</taxon>
    </lineage>
</organism>
<dbReference type="AlphaFoldDB" id="A0A934I7D7"/>
<sequence length="573" mass="64709">MRMTDTSDLWWKTAVVYCLDVETFMDWNDDGVGDLDGLAHRMDYLAELGVTCLWLMPFYPTPDKDDGYDITDYYGVDARLGHHGDLVEILRTARDRGMRVIADLVVNHTSDKHPWFKASRSSKDNPYRDFYVWRDEPPANPADTVFPGEEDGVWELDEKTGQYYLHSFYSHQPDLNVSNPKVREEIAKVMGFWLELGLSGFRVDAVPYFLEAVTPEDPEDRDGPGRDSAADGTGDDDYSDPHEYLRSLRGFLGRRTGDGILLGEVNLPREEQVTYFGGDEADELTMQFDFVGMQNLYLSLARGDARAVAQALADRPRLPREAQWANFVRNHDELTLDKLTEEERQEVFEAFAPEEEMRIYGRGITRRVPSMLEGDPRRIRMVYSLLFSLPGTPVLFYGEEIGMGENLDVGGREAVRTPMQWSSGPNGGFSRASERRLVAPLVEGGFSPEHVNVADQRHDQDSMLAFVRTLIAQYRNSTEIGWGDVRVLDQPHTSVLAHEVAGAQGQMIALHNFGPERLTVPITVPDGTGTTRLVDLLQAGETDVAEDGSAEVVLDGYGYRWLRVVHEDSRRLL</sequence>
<dbReference type="InterPro" id="IPR017853">
    <property type="entry name" value="GH"/>
</dbReference>
<keyword evidence="4" id="KW-1185">Reference proteome</keyword>
<dbReference type="Pfam" id="PF00128">
    <property type="entry name" value="Alpha-amylase"/>
    <property type="match status" value="2"/>
</dbReference>
<feature type="domain" description="Glycosyl hydrolase family 13 catalytic" evidence="2">
    <location>
        <begin position="18"/>
        <end position="435"/>
    </location>
</feature>
<gene>
    <name evidence="3" type="ORF">JAV76_00915</name>
</gene>
<dbReference type="CDD" id="cd11334">
    <property type="entry name" value="AmyAc_TreS"/>
    <property type="match status" value="1"/>
</dbReference>
<dbReference type="Gene3D" id="2.60.40.1180">
    <property type="entry name" value="Golgi alpha-mannosidase II"/>
    <property type="match status" value="1"/>
</dbReference>
<dbReference type="SMART" id="SM00642">
    <property type="entry name" value="Aamy"/>
    <property type="match status" value="1"/>
</dbReference>
<dbReference type="EMBL" id="JAEINH010000001">
    <property type="protein sequence ID" value="MBI9113570.1"/>
    <property type="molecule type" value="Genomic_DNA"/>
</dbReference>
<dbReference type="InterPro" id="IPR054049">
    <property type="entry name" value="SupH-like_C"/>
</dbReference>
<dbReference type="PANTHER" id="PTHR10357:SF219">
    <property type="entry name" value="MALTOSE ALPHA-D-GLUCOSYLTRANSFERASE"/>
    <property type="match status" value="1"/>
</dbReference>
<dbReference type="InterPro" id="IPR013780">
    <property type="entry name" value="Glyco_hydro_b"/>
</dbReference>
<dbReference type="InterPro" id="IPR006047">
    <property type="entry name" value="GH13_cat_dom"/>
</dbReference>
<comment type="caution">
    <text evidence="3">The sequence shown here is derived from an EMBL/GenBank/DDBJ whole genome shotgun (WGS) entry which is preliminary data.</text>
</comment>